<sequence>MPIIEMHLLEGRTTEQKSGAAKAITDAITSSLGVRAESVRILITEHRSAEFYVAGVAPALKAQQAADAELNKAED</sequence>
<protein>
    <recommendedName>
        <fullName evidence="5">2-hydroxymuconate tautomerase</fullName>
        <ecNumber evidence="4">5.3.2.6</ecNumber>
    </recommendedName>
    <alternativeName>
        <fullName evidence="7">4-oxalocrotonate tautomerase</fullName>
    </alternativeName>
</protein>
<dbReference type="Proteomes" id="UP000229044">
    <property type="component" value="Unassembled WGS sequence"/>
</dbReference>
<dbReference type="InterPro" id="IPR014347">
    <property type="entry name" value="Tautomerase/MIF_sf"/>
</dbReference>
<dbReference type="InterPro" id="IPR004370">
    <property type="entry name" value="4-OT-like_dom"/>
</dbReference>
<reference evidence="9 10" key="1">
    <citation type="submission" date="2017-09" db="EMBL/GenBank/DDBJ databases">
        <title>The draft genome sequences of Marinobacter guineae M3B.</title>
        <authorList>
            <person name="Cao J."/>
        </authorList>
    </citation>
    <scope>NUCLEOTIDE SEQUENCE [LARGE SCALE GENOMIC DNA]</scope>
    <source>
        <strain evidence="9 10">M3B</strain>
    </source>
</reference>
<organism evidence="9 10">
    <name type="scientific">Marinobacter guineae</name>
    <dbReference type="NCBI Taxonomy" id="432303"/>
    <lineage>
        <taxon>Bacteria</taxon>
        <taxon>Pseudomonadati</taxon>
        <taxon>Pseudomonadota</taxon>
        <taxon>Gammaproteobacteria</taxon>
        <taxon>Pseudomonadales</taxon>
        <taxon>Marinobacteraceae</taxon>
        <taxon>Marinobacter</taxon>
    </lineage>
</organism>
<evidence type="ECO:0000256" key="3">
    <source>
        <dbReference type="ARBA" id="ARBA00011643"/>
    </source>
</evidence>
<name>A0A2G1VGQ7_9GAMM</name>
<evidence type="ECO:0000256" key="5">
    <source>
        <dbReference type="ARBA" id="ARBA00015750"/>
    </source>
</evidence>
<dbReference type="OrthoDB" id="9799841at2"/>
<dbReference type="GO" id="GO:0016853">
    <property type="term" value="F:isomerase activity"/>
    <property type="evidence" value="ECO:0007669"/>
    <property type="project" value="UniProtKB-KW"/>
</dbReference>
<evidence type="ECO:0000256" key="6">
    <source>
        <dbReference type="ARBA" id="ARBA00023235"/>
    </source>
</evidence>
<comment type="subunit">
    <text evidence="3">Homohexamer.</text>
</comment>
<dbReference type="EC" id="5.3.2.6" evidence="4"/>
<keyword evidence="6" id="KW-0413">Isomerase</keyword>
<dbReference type="Pfam" id="PF01361">
    <property type="entry name" value="Tautomerase"/>
    <property type="match status" value="1"/>
</dbReference>
<dbReference type="Gene3D" id="3.30.429.10">
    <property type="entry name" value="Macrophage Migration Inhibitory Factor"/>
    <property type="match status" value="1"/>
</dbReference>
<dbReference type="AlphaFoldDB" id="A0A2G1VGQ7"/>
<comment type="caution">
    <text evidence="9">The sequence shown here is derived from an EMBL/GenBank/DDBJ whole genome shotgun (WGS) entry which is preliminary data.</text>
</comment>
<evidence type="ECO:0000313" key="10">
    <source>
        <dbReference type="Proteomes" id="UP000229044"/>
    </source>
</evidence>
<evidence type="ECO:0000256" key="4">
    <source>
        <dbReference type="ARBA" id="ARBA00012667"/>
    </source>
</evidence>
<evidence type="ECO:0000313" key="9">
    <source>
        <dbReference type="EMBL" id="PHQ25862.1"/>
    </source>
</evidence>
<feature type="domain" description="4-oxalocrotonate tautomerase-like" evidence="8">
    <location>
        <begin position="2"/>
        <end position="58"/>
    </location>
</feature>
<comment type="catalytic activity">
    <reaction evidence="1">
        <text>(2Z,4E)-2-hydroxyhexa-2,4-dienedioate = (3E)-2-oxohex-3-enedioate</text>
        <dbReference type="Rhea" id="RHEA:33431"/>
        <dbReference type="ChEBI" id="CHEBI:28080"/>
        <dbReference type="ChEBI" id="CHEBI:64908"/>
        <dbReference type="EC" id="5.3.2.6"/>
    </reaction>
</comment>
<comment type="function">
    <text evidence="2">Catalyzes the ketonization of 2-hydroxymuconate stereoselectively to yield 2-oxo-3-hexenedioate.</text>
</comment>
<evidence type="ECO:0000256" key="2">
    <source>
        <dbReference type="ARBA" id="ARBA00003024"/>
    </source>
</evidence>
<evidence type="ECO:0000256" key="1">
    <source>
        <dbReference type="ARBA" id="ARBA00001379"/>
    </source>
</evidence>
<proteinExistence type="predicted"/>
<gene>
    <name evidence="9" type="ORF">CLH62_09690</name>
</gene>
<dbReference type="SUPFAM" id="SSF55331">
    <property type="entry name" value="Tautomerase/MIF"/>
    <property type="match status" value="1"/>
</dbReference>
<evidence type="ECO:0000256" key="7">
    <source>
        <dbReference type="ARBA" id="ARBA00029674"/>
    </source>
</evidence>
<dbReference type="EMBL" id="NTFI01000002">
    <property type="protein sequence ID" value="PHQ25862.1"/>
    <property type="molecule type" value="Genomic_DNA"/>
</dbReference>
<evidence type="ECO:0000259" key="8">
    <source>
        <dbReference type="Pfam" id="PF01361"/>
    </source>
</evidence>
<keyword evidence="10" id="KW-1185">Reference proteome</keyword>
<accession>A0A2G1VGQ7</accession>